<dbReference type="Pfam" id="PF07727">
    <property type="entry name" value="RVT_2"/>
    <property type="match status" value="1"/>
</dbReference>
<reference evidence="4 5" key="1">
    <citation type="journal article" date="2018" name="PLoS Genet.">
        <title>Population sequencing reveals clonal diversity and ancestral inbreeding in the grapevine cultivar Chardonnay.</title>
        <authorList>
            <person name="Roach M.J."/>
            <person name="Johnson D.L."/>
            <person name="Bohlmann J."/>
            <person name="van Vuuren H.J."/>
            <person name="Jones S.J."/>
            <person name="Pretorius I.S."/>
            <person name="Schmidt S.A."/>
            <person name="Borneman A.R."/>
        </authorList>
    </citation>
    <scope>NUCLEOTIDE SEQUENCE [LARGE SCALE GENOMIC DNA]</scope>
    <source>
        <strain evidence="5">cv. Chardonnay</strain>
        <tissue evidence="4">Leaf</tissue>
    </source>
</reference>
<comment type="caution">
    <text evidence="4">The sequence shown here is derived from an EMBL/GenBank/DDBJ whole genome shotgun (WGS) entry which is preliminary data.</text>
</comment>
<dbReference type="GO" id="GO:0015074">
    <property type="term" value="P:DNA integration"/>
    <property type="evidence" value="ECO:0007669"/>
    <property type="project" value="InterPro"/>
</dbReference>
<sequence length="836" mass="94678">MEKLRSLLGSLDKPTQTCYLVLSGTPSLSFCINSSHRVYDDSWIIDSDATDHVTSKSQLFHTYTPSPSNKKIAVANGSLATVASFGDIYITPTLILKNVLHVPKLNKARERGLNLLRKGAGILHDSSCVNTPQQNGVTERKNGHLLNTTRVLLFQGNIPKSYWVEAVLTATYMINRIPSQVLDNKSPVEILKSFYPHFKTSNGLTPRVFGCTAFVHVHSQHRDKLDPRAIKCVFLGYSSTQKGYKCYNPSAIKFYISANVTFTENKHFFTKSSLQGEISMMEDSPCESFEPLDLPHVLTHGDEEPESSESITPESPNFTTEPMSSPIPASVTHNFPQFPKVYSRENAISEQKQVQESNSNPGNEITVRSNPPLHTQPGEPSTDSTDNLNLDLPIAVRKGTRECTNRQFYPLSHYVSLKHLSPTHKNFIADGSLERHKARLVAKGYTQTYGVDYQETFAPVAKMNTVRILLSLVSHYNWQLLPYDVKNAFLHGDLDEQIYMNITSGFEGNTGNKVYKLKKALYGLKQSPRAWFGRFEKVMKESRYKKSQGDHTLFIKHSAAGGVTAFLVYVDDIIVTGNDEREKHEVKQRLATEFEIKELGKLKYFLGIEVAYSTQGIFISQQKYVTDLLAETGKIRCKPVFTPMDPNHKLGEVKEEPVVDKRMYQRLVGRLIYLAHTRPDIAYSVSVISQFMHDSREPHLQATYRVLHYLKGNLGKGILFKKNNTLALETYTDADFTGSLEIILDDLRIKWDGPMKLYYDNKSAINIAHNPIQHDRTKHIDIDRHFIKEKLEEEVVCMSYVPLEDQLVDILTKGLNSSMFHDLVFKLGMENIYSSA</sequence>
<feature type="domain" description="Integrase catalytic" evidence="3">
    <location>
        <begin position="22"/>
        <end position="195"/>
    </location>
</feature>
<dbReference type="CDD" id="cd09272">
    <property type="entry name" value="RNase_HI_RT_Ty1"/>
    <property type="match status" value="1"/>
</dbReference>
<dbReference type="Pfam" id="PF22936">
    <property type="entry name" value="Pol_BBD"/>
    <property type="match status" value="1"/>
</dbReference>
<evidence type="ECO:0000313" key="5">
    <source>
        <dbReference type="Proteomes" id="UP000288805"/>
    </source>
</evidence>
<dbReference type="InterPro" id="IPR012337">
    <property type="entry name" value="RNaseH-like_sf"/>
</dbReference>
<keyword evidence="1" id="KW-0064">Aspartyl protease</keyword>
<dbReference type="Proteomes" id="UP000288805">
    <property type="component" value="Unassembled WGS sequence"/>
</dbReference>
<dbReference type="PANTHER" id="PTHR11439">
    <property type="entry name" value="GAG-POL-RELATED RETROTRANSPOSON"/>
    <property type="match status" value="1"/>
</dbReference>
<dbReference type="SUPFAM" id="SSF56672">
    <property type="entry name" value="DNA/RNA polymerases"/>
    <property type="match status" value="1"/>
</dbReference>
<dbReference type="GO" id="GO:0004190">
    <property type="term" value="F:aspartic-type endopeptidase activity"/>
    <property type="evidence" value="ECO:0007669"/>
    <property type="project" value="UniProtKB-KW"/>
</dbReference>
<dbReference type="InterPro" id="IPR043502">
    <property type="entry name" value="DNA/RNA_pol_sf"/>
</dbReference>
<keyword evidence="1" id="KW-0645">Protease</keyword>
<dbReference type="PANTHER" id="PTHR11439:SF470">
    <property type="entry name" value="CYSTEINE-RICH RLK (RECEPTOR-LIKE PROTEIN KINASE) 8"/>
    <property type="match status" value="1"/>
</dbReference>
<gene>
    <name evidence="4" type="primary">GIP_163</name>
    <name evidence="4" type="ORF">CK203_047854</name>
</gene>
<dbReference type="InterPro" id="IPR057670">
    <property type="entry name" value="SH3_retrovirus"/>
</dbReference>
<evidence type="ECO:0000256" key="2">
    <source>
        <dbReference type="SAM" id="MobiDB-lite"/>
    </source>
</evidence>
<feature type="region of interest" description="Disordered" evidence="2">
    <location>
        <begin position="349"/>
        <end position="388"/>
    </location>
</feature>
<dbReference type="GO" id="GO:0003676">
    <property type="term" value="F:nucleic acid binding"/>
    <property type="evidence" value="ECO:0007669"/>
    <property type="project" value="InterPro"/>
</dbReference>
<evidence type="ECO:0000256" key="1">
    <source>
        <dbReference type="ARBA" id="ARBA00022750"/>
    </source>
</evidence>
<dbReference type="Pfam" id="PF25597">
    <property type="entry name" value="SH3_retrovirus"/>
    <property type="match status" value="1"/>
</dbReference>
<dbReference type="InterPro" id="IPR054722">
    <property type="entry name" value="PolX-like_BBD"/>
</dbReference>
<proteinExistence type="predicted"/>
<name>A0A438H953_VITVI</name>
<accession>A0A438H953</accession>
<dbReference type="PROSITE" id="PS50994">
    <property type="entry name" value="INTEGRASE"/>
    <property type="match status" value="1"/>
</dbReference>
<dbReference type="AlphaFoldDB" id="A0A438H953"/>
<dbReference type="SUPFAM" id="SSF53098">
    <property type="entry name" value="Ribonuclease H-like"/>
    <property type="match status" value="1"/>
</dbReference>
<dbReference type="EMBL" id="QGNW01000260">
    <property type="protein sequence ID" value="RVW80861.1"/>
    <property type="molecule type" value="Genomic_DNA"/>
</dbReference>
<dbReference type="InterPro" id="IPR001584">
    <property type="entry name" value="Integrase_cat-core"/>
</dbReference>
<dbReference type="InterPro" id="IPR013103">
    <property type="entry name" value="RVT_2"/>
</dbReference>
<feature type="region of interest" description="Disordered" evidence="2">
    <location>
        <begin position="290"/>
        <end position="331"/>
    </location>
</feature>
<evidence type="ECO:0000313" key="4">
    <source>
        <dbReference type="EMBL" id="RVW80861.1"/>
    </source>
</evidence>
<evidence type="ECO:0000259" key="3">
    <source>
        <dbReference type="PROSITE" id="PS50994"/>
    </source>
</evidence>
<keyword evidence="1" id="KW-0378">Hydrolase</keyword>
<dbReference type="Gene3D" id="3.30.420.10">
    <property type="entry name" value="Ribonuclease H-like superfamily/Ribonuclease H"/>
    <property type="match status" value="1"/>
</dbReference>
<dbReference type="InterPro" id="IPR036397">
    <property type="entry name" value="RNaseH_sf"/>
</dbReference>
<protein>
    <submittedName>
        <fullName evidence="4">Copia protein</fullName>
    </submittedName>
</protein>
<organism evidence="4 5">
    <name type="scientific">Vitis vinifera</name>
    <name type="common">Grape</name>
    <dbReference type="NCBI Taxonomy" id="29760"/>
    <lineage>
        <taxon>Eukaryota</taxon>
        <taxon>Viridiplantae</taxon>
        <taxon>Streptophyta</taxon>
        <taxon>Embryophyta</taxon>
        <taxon>Tracheophyta</taxon>
        <taxon>Spermatophyta</taxon>
        <taxon>Magnoliopsida</taxon>
        <taxon>eudicotyledons</taxon>
        <taxon>Gunneridae</taxon>
        <taxon>Pentapetalae</taxon>
        <taxon>rosids</taxon>
        <taxon>Vitales</taxon>
        <taxon>Vitaceae</taxon>
        <taxon>Viteae</taxon>
        <taxon>Vitis</taxon>
    </lineage>
</organism>